<dbReference type="EMBL" id="KZ994073">
    <property type="protein sequence ID" value="RKO93914.1"/>
    <property type="molecule type" value="Genomic_DNA"/>
</dbReference>
<sequence>MGKGERRDFGGWDKEKKKKIPAAQIIPQLELPSCLFLRSSLLLGYQDGRRPSYWSSRAESGKKGKAEVDNEIDKMKPEGERGIVKSPSVLGDNVLSSVTQGSLPPQRSWLPSQGRAGKKLRNGGNHGTGPHQLNGRGGEWEERQQDKQKLVDDRGEGQSPSAIFTLLGRAASHPSDARFEQAFDRQAARHMERGRGNISGMETKKTMKNLMKKTPSLEATGTTILLAANHASSPGRQAPDHLVTPGLGMFPT</sequence>
<accession>A0A4P9WLY8</accession>
<feature type="compositionally biased region" description="Basic and acidic residues" evidence="1">
    <location>
        <begin position="59"/>
        <end position="83"/>
    </location>
</feature>
<protein>
    <submittedName>
        <fullName evidence="2">Uncharacterized protein</fullName>
    </submittedName>
</protein>
<dbReference type="Proteomes" id="UP000269721">
    <property type="component" value="Unassembled WGS sequence"/>
</dbReference>
<feature type="region of interest" description="Disordered" evidence="1">
    <location>
        <begin position="49"/>
        <end position="160"/>
    </location>
</feature>
<evidence type="ECO:0000313" key="2">
    <source>
        <dbReference type="EMBL" id="RKO93914.1"/>
    </source>
</evidence>
<reference evidence="3" key="1">
    <citation type="journal article" date="2018" name="Nat. Microbiol.">
        <title>Leveraging single-cell genomics to expand the fungal tree of life.</title>
        <authorList>
            <person name="Ahrendt S.R."/>
            <person name="Quandt C.A."/>
            <person name="Ciobanu D."/>
            <person name="Clum A."/>
            <person name="Salamov A."/>
            <person name="Andreopoulos B."/>
            <person name="Cheng J.F."/>
            <person name="Woyke T."/>
            <person name="Pelin A."/>
            <person name="Henrissat B."/>
            <person name="Reynolds N.K."/>
            <person name="Benny G.L."/>
            <person name="Smith M.E."/>
            <person name="James T.Y."/>
            <person name="Grigoriev I.V."/>
        </authorList>
    </citation>
    <scope>NUCLEOTIDE SEQUENCE [LARGE SCALE GENOMIC DNA]</scope>
</reference>
<gene>
    <name evidence="2" type="ORF">BDK51DRAFT_29478</name>
</gene>
<evidence type="ECO:0000256" key="1">
    <source>
        <dbReference type="SAM" id="MobiDB-lite"/>
    </source>
</evidence>
<feature type="compositionally biased region" description="Polar residues" evidence="1">
    <location>
        <begin position="94"/>
        <end position="111"/>
    </location>
</feature>
<proteinExistence type="predicted"/>
<evidence type="ECO:0000313" key="3">
    <source>
        <dbReference type="Proteomes" id="UP000269721"/>
    </source>
</evidence>
<feature type="compositionally biased region" description="Basic and acidic residues" evidence="1">
    <location>
        <begin position="138"/>
        <end position="156"/>
    </location>
</feature>
<name>A0A4P9WLY8_9FUNG</name>
<dbReference type="AlphaFoldDB" id="A0A4P9WLY8"/>
<keyword evidence="3" id="KW-1185">Reference proteome</keyword>
<organism evidence="2 3">
    <name type="scientific">Blyttiomyces helicus</name>
    <dbReference type="NCBI Taxonomy" id="388810"/>
    <lineage>
        <taxon>Eukaryota</taxon>
        <taxon>Fungi</taxon>
        <taxon>Fungi incertae sedis</taxon>
        <taxon>Chytridiomycota</taxon>
        <taxon>Chytridiomycota incertae sedis</taxon>
        <taxon>Chytridiomycetes</taxon>
        <taxon>Chytridiomycetes incertae sedis</taxon>
        <taxon>Blyttiomyces</taxon>
    </lineage>
</organism>